<dbReference type="PANTHER" id="PTHR45836">
    <property type="entry name" value="SLIT HOMOLOG"/>
    <property type="match status" value="1"/>
</dbReference>
<dbReference type="GO" id="GO:0005886">
    <property type="term" value="C:plasma membrane"/>
    <property type="evidence" value="ECO:0007669"/>
    <property type="project" value="UniProtKB-SubCell"/>
</dbReference>
<evidence type="ECO:0000256" key="20">
    <source>
        <dbReference type="PROSITE-ProRule" id="PRU00076"/>
    </source>
</evidence>
<evidence type="ECO:0000256" key="21">
    <source>
        <dbReference type="SAM" id="Phobius"/>
    </source>
</evidence>
<reference evidence="25 26" key="1">
    <citation type="submission" date="2019-10" db="EMBL/GenBank/DDBJ databases">
        <title>Assembly and Annotation for the nematode Trichostrongylus colubriformis.</title>
        <authorList>
            <person name="Martin J."/>
        </authorList>
    </citation>
    <scope>NUCLEOTIDE SEQUENCE [LARGE SCALE GENOMIC DNA]</scope>
    <source>
        <strain evidence="25">G859</strain>
        <tissue evidence="25">Whole worm</tissue>
    </source>
</reference>
<dbReference type="GO" id="GO:0007411">
    <property type="term" value="P:axon guidance"/>
    <property type="evidence" value="ECO:0007669"/>
    <property type="project" value="TreeGrafter"/>
</dbReference>
<dbReference type="CDD" id="cd00054">
    <property type="entry name" value="EGF_CA"/>
    <property type="match status" value="2"/>
</dbReference>
<dbReference type="InterPro" id="IPR018097">
    <property type="entry name" value="EGF_Ca-bd_CS"/>
</dbReference>
<organism evidence="25 26">
    <name type="scientific">Trichostrongylus colubriformis</name>
    <name type="common">Black scour worm</name>
    <dbReference type="NCBI Taxonomy" id="6319"/>
    <lineage>
        <taxon>Eukaryota</taxon>
        <taxon>Metazoa</taxon>
        <taxon>Ecdysozoa</taxon>
        <taxon>Nematoda</taxon>
        <taxon>Chromadorea</taxon>
        <taxon>Rhabditida</taxon>
        <taxon>Rhabditina</taxon>
        <taxon>Rhabditomorpha</taxon>
        <taxon>Strongyloidea</taxon>
        <taxon>Trichostrongylidae</taxon>
        <taxon>Trichostrongylus</taxon>
    </lineage>
</organism>
<dbReference type="InterPro" id="IPR010660">
    <property type="entry name" value="Notch_NOD_dom"/>
</dbReference>
<keyword evidence="16" id="KW-0010">Activator</keyword>
<evidence type="ECO:0000256" key="19">
    <source>
        <dbReference type="ARBA" id="ARBA00023242"/>
    </source>
</evidence>
<evidence type="ECO:0000256" key="5">
    <source>
        <dbReference type="ARBA" id="ARBA00022536"/>
    </source>
</evidence>
<dbReference type="Pfam" id="PF07684">
    <property type="entry name" value="NODP"/>
    <property type="match status" value="1"/>
</dbReference>
<dbReference type="Gene3D" id="2.10.25.10">
    <property type="entry name" value="Laminin"/>
    <property type="match status" value="2"/>
</dbReference>
<dbReference type="PRINTS" id="PR01452">
    <property type="entry name" value="LNOTCHREPEAT"/>
</dbReference>
<dbReference type="EMBL" id="WIXE01001456">
    <property type="protein sequence ID" value="KAK5985677.1"/>
    <property type="molecule type" value="Genomic_DNA"/>
</dbReference>
<name>A0AAN8G1Z0_TRICO</name>
<evidence type="ECO:0000256" key="15">
    <source>
        <dbReference type="ARBA" id="ARBA00023157"/>
    </source>
</evidence>
<feature type="domain" description="EGF-like" evidence="23">
    <location>
        <begin position="101"/>
        <end position="137"/>
    </location>
</feature>
<dbReference type="PROSITE" id="PS00022">
    <property type="entry name" value="EGF_1"/>
    <property type="match status" value="3"/>
</dbReference>
<feature type="disulfide bond" evidence="20">
    <location>
        <begin position="127"/>
        <end position="136"/>
    </location>
</feature>
<dbReference type="PROSITE" id="PS50026">
    <property type="entry name" value="EGF_3"/>
    <property type="match status" value="2"/>
</dbReference>
<evidence type="ECO:0000256" key="4">
    <source>
        <dbReference type="ARBA" id="ARBA00022475"/>
    </source>
</evidence>
<dbReference type="GO" id="GO:0043235">
    <property type="term" value="C:receptor complex"/>
    <property type="evidence" value="ECO:0007669"/>
    <property type="project" value="TreeGrafter"/>
</dbReference>
<keyword evidence="17" id="KW-0804">Transcription</keyword>
<evidence type="ECO:0000259" key="24">
    <source>
        <dbReference type="PROSITE" id="PS50258"/>
    </source>
</evidence>
<dbReference type="SMART" id="SM01339">
    <property type="entry name" value="NODP"/>
    <property type="match status" value="1"/>
</dbReference>
<comment type="caution">
    <text evidence="20">Lacks conserved residue(s) required for the propagation of feature annotation.</text>
</comment>
<dbReference type="FunFam" id="2.10.25.10:FF:000125">
    <property type="entry name" value="Neurogenic locus notch protein-like"/>
    <property type="match status" value="1"/>
</dbReference>
<evidence type="ECO:0000256" key="7">
    <source>
        <dbReference type="ARBA" id="ARBA00022729"/>
    </source>
</evidence>
<evidence type="ECO:0000256" key="17">
    <source>
        <dbReference type="ARBA" id="ARBA00023163"/>
    </source>
</evidence>
<dbReference type="Pfam" id="PF07645">
    <property type="entry name" value="EGF_CA"/>
    <property type="match status" value="1"/>
</dbReference>
<dbReference type="Gene3D" id="4.10.470.20">
    <property type="match status" value="2"/>
</dbReference>
<feature type="transmembrane region" description="Helical" evidence="21">
    <location>
        <begin position="401"/>
        <end position="424"/>
    </location>
</feature>
<evidence type="ECO:0000256" key="9">
    <source>
        <dbReference type="ARBA" id="ARBA00022782"/>
    </source>
</evidence>
<comment type="caution">
    <text evidence="25">The sequence shown here is derived from an EMBL/GenBank/DDBJ whole genome shotgun (WGS) entry which is preliminary data.</text>
</comment>
<keyword evidence="4" id="KW-1003">Cell membrane</keyword>
<evidence type="ECO:0000256" key="1">
    <source>
        <dbReference type="ARBA" id="ARBA00004123"/>
    </source>
</evidence>
<keyword evidence="3" id="KW-0217">Developmental protein</keyword>
<dbReference type="InterPro" id="IPR000800">
    <property type="entry name" value="Notch_dom"/>
</dbReference>
<dbReference type="SMART" id="SM00181">
    <property type="entry name" value="EGF"/>
    <property type="match status" value="3"/>
</dbReference>
<evidence type="ECO:0000256" key="2">
    <source>
        <dbReference type="ARBA" id="ARBA00004251"/>
    </source>
</evidence>
<evidence type="ECO:0000256" key="22">
    <source>
        <dbReference type="SAM" id="SignalP"/>
    </source>
</evidence>
<keyword evidence="26" id="KW-1185">Reference proteome</keyword>
<dbReference type="InterPro" id="IPR011656">
    <property type="entry name" value="Notch_NODP_dom"/>
</dbReference>
<keyword evidence="19" id="KW-0539">Nucleus</keyword>
<feature type="signal peptide" evidence="22">
    <location>
        <begin position="1"/>
        <end position="17"/>
    </location>
</feature>
<dbReference type="SMART" id="SM01338">
    <property type="entry name" value="NOD"/>
    <property type="match status" value="1"/>
</dbReference>
<keyword evidence="12" id="KW-0805">Transcription regulation</keyword>
<dbReference type="PROSITE" id="PS50258">
    <property type="entry name" value="LNR"/>
    <property type="match status" value="1"/>
</dbReference>
<feature type="domain" description="EGF-like" evidence="23">
    <location>
        <begin position="60"/>
        <end position="99"/>
    </location>
</feature>
<dbReference type="PROSITE" id="PS01187">
    <property type="entry name" value="EGF_CA"/>
    <property type="match status" value="1"/>
</dbReference>
<keyword evidence="5 20" id="KW-0245">EGF-like domain</keyword>
<dbReference type="SUPFAM" id="SSF57196">
    <property type="entry name" value="EGF/Laminin"/>
    <property type="match status" value="3"/>
</dbReference>
<evidence type="ECO:0000256" key="11">
    <source>
        <dbReference type="ARBA" id="ARBA00022989"/>
    </source>
</evidence>
<keyword evidence="13" id="KW-0040">ANK repeat</keyword>
<evidence type="ECO:0000256" key="13">
    <source>
        <dbReference type="ARBA" id="ARBA00023043"/>
    </source>
</evidence>
<keyword evidence="6 21" id="KW-0812">Transmembrane</keyword>
<dbReference type="SMART" id="SM00004">
    <property type="entry name" value="NL"/>
    <property type="match status" value="3"/>
</dbReference>
<evidence type="ECO:0000256" key="16">
    <source>
        <dbReference type="ARBA" id="ARBA00023159"/>
    </source>
</evidence>
<proteinExistence type="predicted"/>
<dbReference type="InterPro" id="IPR000152">
    <property type="entry name" value="EGF-type_Asp/Asn_hydroxyl_site"/>
</dbReference>
<dbReference type="GO" id="GO:0009986">
    <property type="term" value="C:cell surface"/>
    <property type="evidence" value="ECO:0007669"/>
    <property type="project" value="TreeGrafter"/>
</dbReference>
<evidence type="ECO:0000256" key="14">
    <source>
        <dbReference type="ARBA" id="ARBA00023136"/>
    </source>
</evidence>
<dbReference type="GO" id="GO:0005509">
    <property type="term" value="F:calcium ion binding"/>
    <property type="evidence" value="ECO:0007669"/>
    <property type="project" value="InterPro"/>
</dbReference>
<dbReference type="Gene3D" id="3.30.70.3310">
    <property type="match status" value="1"/>
</dbReference>
<dbReference type="GO" id="GO:0005634">
    <property type="term" value="C:nucleus"/>
    <property type="evidence" value="ECO:0007669"/>
    <property type="project" value="UniProtKB-SubCell"/>
</dbReference>
<accession>A0AAN8G1Z0</accession>
<keyword evidence="14 21" id="KW-0472">Membrane</keyword>
<feature type="chain" id="PRO_5042855258" evidence="22">
    <location>
        <begin position="18"/>
        <end position="584"/>
    </location>
</feature>
<dbReference type="PROSITE" id="PS01186">
    <property type="entry name" value="EGF_2"/>
    <property type="match status" value="1"/>
</dbReference>
<keyword evidence="9" id="KW-0221">Differentiation</keyword>
<dbReference type="PROSITE" id="PS00010">
    <property type="entry name" value="ASX_HYDROXYL"/>
    <property type="match status" value="1"/>
</dbReference>
<keyword evidence="18" id="KW-0325">Glycoprotein</keyword>
<keyword evidence="11 21" id="KW-1133">Transmembrane helix</keyword>
<evidence type="ECO:0000313" key="25">
    <source>
        <dbReference type="EMBL" id="KAK5985677.1"/>
    </source>
</evidence>
<dbReference type="InterPro" id="IPR051355">
    <property type="entry name" value="Notch/Slit_guidance"/>
</dbReference>
<keyword evidence="8" id="KW-0677">Repeat</keyword>
<evidence type="ECO:0000256" key="3">
    <source>
        <dbReference type="ARBA" id="ARBA00022473"/>
    </source>
</evidence>
<protein>
    <submittedName>
        <fullName evidence="25">Uncharacterized protein</fullName>
    </submittedName>
</protein>
<dbReference type="InterPro" id="IPR049883">
    <property type="entry name" value="NOTCH1_EGF-like"/>
</dbReference>
<dbReference type="PRINTS" id="PR00010">
    <property type="entry name" value="EGFBLOOD"/>
</dbReference>
<dbReference type="SUPFAM" id="SSF90193">
    <property type="entry name" value="Notch domain"/>
    <property type="match status" value="3"/>
</dbReference>
<keyword evidence="7 22" id="KW-0732">Signal</keyword>
<dbReference type="InterPro" id="IPR001881">
    <property type="entry name" value="EGF-like_Ca-bd_dom"/>
</dbReference>
<evidence type="ECO:0000256" key="10">
    <source>
        <dbReference type="ARBA" id="ARBA00022976"/>
    </source>
</evidence>
<feature type="domain" description="LNR" evidence="24">
    <location>
        <begin position="191"/>
        <end position="232"/>
    </location>
</feature>
<gene>
    <name evidence="25" type="ORF">GCK32_005469</name>
</gene>
<keyword evidence="10" id="KW-0914">Notch signaling pathway</keyword>
<dbReference type="GO" id="GO:0007219">
    <property type="term" value="P:Notch signaling pathway"/>
    <property type="evidence" value="ECO:0007669"/>
    <property type="project" value="UniProtKB-KW"/>
</dbReference>
<dbReference type="Pfam" id="PF00008">
    <property type="entry name" value="EGF"/>
    <property type="match status" value="1"/>
</dbReference>
<evidence type="ECO:0000256" key="12">
    <source>
        <dbReference type="ARBA" id="ARBA00023015"/>
    </source>
</evidence>
<dbReference type="AlphaFoldDB" id="A0AAN8G1Z0"/>
<keyword evidence="15 20" id="KW-1015">Disulfide bond</keyword>
<evidence type="ECO:0000256" key="8">
    <source>
        <dbReference type="ARBA" id="ARBA00022737"/>
    </source>
</evidence>
<dbReference type="InterPro" id="IPR000742">
    <property type="entry name" value="EGF"/>
</dbReference>
<dbReference type="SMART" id="SM00179">
    <property type="entry name" value="EGF_CA"/>
    <property type="match status" value="2"/>
</dbReference>
<comment type="subcellular location">
    <subcellularLocation>
        <location evidence="2">Cell membrane</location>
        <topology evidence="2">Single-pass type I membrane protein</topology>
    </subcellularLocation>
    <subcellularLocation>
        <location evidence="1">Nucleus</location>
    </subcellularLocation>
</comment>
<dbReference type="PANTHER" id="PTHR45836:SF13">
    <property type="entry name" value="PROTEIN CRUMBS"/>
    <property type="match status" value="1"/>
</dbReference>
<feature type="disulfide bond" evidence="20">
    <location>
        <begin position="89"/>
        <end position="98"/>
    </location>
</feature>
<dbReference type="Proteomes" id="UP001331761">
    <property type="component" value="Unassembled WGS sequence"/>
</dbReference>
<evidence type="ECO:0000259" key="23">
    <source>
        <dbReference type="PROSITE" id="PS50026"/>
    </source>
</evidence>
<sequence>MSLWLAILALNFLHATASQYDDHCHPYACEFGECIPEGSSFRCKCQYDHVGPACNIWRSPLVNCDVDGPLSCLNGGVCNATENKFRCECPPNFTGLFCETDVDECSISPCYNGATCVNQIGSFHCICPPGYKGAICEDPVEICSSSDVPAVCAGCSFKAGNAQCDRECDRQECGYDGGDCMAQERDPFIACASAEYCARVFHDGVCDEICDTEWCLFDGFDCVPKAPKCPSGCEVKARNGFCDEECNREECDFDGGDCEVAARILSGELSIVVLAKPHYFVDNVQHFVHSLSKSLRSDIHIKRDELGLMAFVWKNGEVGERLHFGKQFASADLDTSAYSAEREGVIVWIEVDVSKCVKDCFSDIEIVASFIEADKKELLEAMNMSIYSAVAEKPKKRPYPFGITLLFIVVCISLMILIALLLVIQQKGSRKRKVVQNAPVWMPPTEFISKKGEEFTKEMSRSDITALESAKRRRLDPEEIKLLEQKMTPNFPRVRVEAKPKKLEPQPSKLHVEAASSDPISSLSNCEEVNRRGPYGRTPLMVLVRNSLKTEEQLIDEITRLHAAGADLDLCDDCKFNGFKIRLL</sequence>
<evidence type="ECO:0000256" key="18">
    <source>
        <dbReference type="ARBA" id="ARBA00023180"/>
    </source>
</evidence>
<evidence type="ECO:0000256" key="6">
    <source>
        <dbReference type="ARBA" id="ARBA00022692"/>
    </source>
</evidence>
<dbReference type="Pfam" id="PF00066">
    <property type="entry name" value="Notch"/>
    <property type="match status" value="3"/>
</dbReference>
<dbReference type="InterPro" id="IPR035993">
    <property type="entry name" value="Notch-like_dom_sf"/>
</dbReference>
<evidence type="ECO:0000313" key="26">
    <source>
        <dbReference type="Proteomes" id="UP001331761"/>
    </source>
</evidence>
<dbReference type="Pfam" id="PF06816">
    <property type="entry name" value="NOD"/>
    <property type="match status" value="1"/>
</dbReference>